<dbReference type="EMBL" id="OQ866067">
    <property type="protein sequence ID" value="WNT71130.1"/>
    <property type="molecule type" value="Genomic_RNA"/>
</dbReference>
<proteinExistence type="predicted"/>
<evidence type="ECO:0000256" key="1">
    <source>
        <dbReference type="SAM" id="Phobius"/>
    </source>
</evidence>
<keyword evidence="1" id="KW-0812">Transmembrane</keyword>
<reference evidence="2" key="1">
    <citation type="journal article" date="2023" name="Virology">
        <title>A metatranscriptomic analysis of geothermal hot springs reveals diverse RNA viruses including the phylum Lenarviricota.</title>
        <authorList>
            <person name="Le Lay C."/>
            <person name="Stott M.B."/>
            <person name="Shi M."/>
            <person name="Sadiq S."/>
            <person name="Holmes E.C."/>
        </authorList>
    </citation>
    <scope>NUCLEOTIDE SEQUENCE</scope>
    <source>
        <strain evidence="2">A</strain>
    </source>
</reference>
<feature type="transmembrane region" description="Helical" evidence="1">
    <location>
        <begin position="24"/>
        <end position="43"/>
    </location>
</feature>
<organism evidence="2">
    <name type="scientific">Cotepeofons virus</name>
    <dbReference type="NCBI Taxonomy" id="3072204"/>
    <lineage>
        <taxon>Viruses</taxon>
        <taxon>Riboviria</taxon>
        <taxon>Orthornavirae</taxon>
        <taxon>Lenarviricota</taxon>
    </lineage>
</organism>
<evidence type="ECO:0000313" key="2">
    <source>
        <dbReference type="EMBL" id="WNT71130.1"/>
    </source>
</evidence>
<reference evidence="2" key="2">
    <citation type="submission" date="2023-04" db="EMBL/GenBank/DDBJ databases">
        <authorList>
            <person name="Le Lay C."/>
        </authorList>
    </citation>
    <scope>NUCLEOTIDE SEQUENCE</scope>
    <source>
        <strain evidence="2">A</strain>
    </source>
</reference>
<name>A0AA96NFZ7_9VIRU</name>
<sequence length="253" mass="29386">MGGLMNTLTSNLFNSISYANSNKMFTIMIAMIGYWLWPTFVAAGRTLLNRSPQTIILTTTIALSIAYFCRLIPHIPRAHAYFQAWREIQEINPVVAKLMAKIDEGNFIDIEDMIEEDRELVEAYATILDDRSGKRKRRQPYVFRNKNTLHQYAIGAFFMLKAKFPHEGHTKASEKMVSEYLARWFKDRRDNSKVADLRYSDQYQVSNLAVALFFLGTKREKASQMFRATEAGRDMYLYRAFLDWWCPVPGSTD</sequence>
<accession>A0AA96NFZ7</accession>
<keyword evidence="1" id="KW-1133">Transmembrane helix</keyword>
<protein>
    <submittedName>
        <fullName evidence="2">Uncharacterized protein</fullName>
    </submittedName>
</protein>
<feature type="transmembrane region" description="Helical" evidence="1">
    <location>
        <begin position="55"/>
        <end position="73"/>
    </location>
</feature>
<keyword evidence="1" id="KW-0472">Membrane</keyword>